<dbReference type="RefSeq" id="WP_230576033.1">
    <property type="nucleotide sequence ID" value="NZ_CAKJTI010000020.1"/>
</dbReference>
<evidence type="ECO:0000313" key="3">
    <source>
        <dbReference type="Proteomes" id="UP000789423"/>
    </source>
</evidence>
<dbReference type="SUPFAM" id="SSF51004">
    <property type="entry name" value="C-terminal (heme d1) domain of cytochrome cd1-nitrite reductase"/>
    <property type="match status" value="1"/>
</dbReference>
<feature type="chain" id="PRO_5045508379" description="40-residue YVTN family beta-propeller repeat-containing protein" evidence="1">
    <location>
        <begin position="24"/>
        <end position="323"/>
    </location>
</feature>
<dbReference type="InterPro" id="IPR011048">
    <property type="entry name" value="Haem_d1_sf"/>
</dbReference>
<evidence type="ECO:0008006" key="4">
    <source>
        <dbReference type="Google" id="ProtNLM"/>
    </source>
</evidence>
<evidence type="ECO:0000256" key="1">
    <source>
        <dbReference type="SAM" id="SignalP"/>
    </source>
</evidence>
<dbReference type="InterPro" id="IPR051200">
    <property type="entry name" value="Host-pathogen_enzymatic-act"/>
</dbReference>
<dbReference type="Proteomes" id="UP000789423">
    <property type="component" value="Unassembled WGS sequence"/>
</dbReference>
<organism evidence="2 3">
    <name type="scientific">Bacillus rhizoplanae</name>
    <dbReference type="NCBI Taxonomy" id="2880966"/>
    <lineage>
        <taxon>Bacteria</taxon>
        <taxon>Bacillati</taxon>
        <taxon>Bacillota</taxon>
        <taxon>Bacilli</taxon>
        <taxon>Bacillales</taxon>
        <taxon>Bacillaceae</taxon>
        <taxon>Bacillus</taxon>
    </lineage>
</organism>
<name>A0ABN7ZZ85_9BACI</name>
<dbReference type="EMBL" id="CAKJTI010000020">
    <property type="protein sequence ID" value="CAG9614022.1"/>
    <property type="molecule type" value="Genomic_DNA"/>
</dbReference>
<dbReference type="PANTHER" id="PTHR47197">
    <property type="entry name" value="PROTEIN NIRF"/>
    <property type="match status" value="1"/>
</dbReference>
<gene>
    <name evidence="2" type="ORF">BACCIP111899_03249</name>
</gene>
<dbReference type="Gene3D" id="2.130.10.10">
    <property type="entry name" value="YVTN repeat-like/Quinoprotein amine dehydrogenase"/>
    <property type="match status" value="2"/>
</dbReference>
<evidence type="ECO:0000313" key="2">
    <source>
        <dbReference type="EMBL" id="CAG9614022.1"/>
    </source>
</evidence>
<reference evidence="2 3" key="1">
    <citation type="submission" date="2021-10" db="EMBL/GenBank/DDBJ databases">
        <authorList>
            <person name="Criscuolo A."/>
        </authorList>
    </citation>
    <scope>NUCLEOTIDE SEQUENCE [LARGE SCALE GENOMIC DNA]</scope>
    <source>
        <strain evidence="3">CIP 111899</strain>
    </source>
</reference>
<keyword evidence="3" id="KW-1185">Reference proteome</keyword>
<comment type="caution">
    <text evidence="2">The sequence shown here is derived from an EMBL/GenBank/DDBJ whole genome shotgun (WGS) entry which is preliminary data.</text>
</comment>
<dbReference type="PANTHER" id="PTHR47197:SF3">
    <property type="entry name" value="DIHYDRO-HEME D1 DEHYDROGENASE"/>
    <property type="match status" value="1"/>
</dbReference>
<proteinExistence type="predicted"/>
<dbReference type="InterPro" id="IPR015943">
    <property type="entry name" value="WD40/YVTN_repeat-like_dom_sf"/>
</dbReference>
<protein>
    <recommendedName>
        <fullName evidence="4">40-residue YVTN family beta-propeller repeat-containing protein</fullName>
    </recommendedName>
</protein>
<keyword evidence="1" id="KW-0732">Signal</keyword>
<accession>A0ABN7ZZ85</accession>
<feature type="signal peptide" evidence="1">
    <location>
        <begin position="1"/>
        <end position="23"/>
    </location>
</feature>
<sequence length="323" mass="36069">MKRWFISLCIVLLLTGCKGGAYQSIDPKRDLLITTNIKEGSISFIDTDTKKTITTWHLNEPIMGTTLLPDGNRLLVYGKQLDHIYVYSLKDGKQLEKWNTGKGIANILLSENGKELFLADQNQQKIRIFTTNGKETGSVSVGKGPLTMVQHNEMLYVLNFYDTKLSSIDVKQKKVVNSFMIPPASTGAVLSENGRDIFIGGHGDGKQVNEKVLVYSLQDGQMLQSLHAPFMPVSLSTDQQFIYVLSHGSSMLRKFDGKTYKEVDSLEVGSNPFAFWQIGSEGYVASYDSDEVYVVDLNEMKIKQTISVGKGPFQFVQRVGEKK</sequence>
<dbReference type="PROSITE" id="PS51257">
    <property type="entry name" value="PROKAR_LIPOPROTEIN"/>
    <property type="match status" value="1"/>
</dbReference>